<name>A0A7S1BLA9_9STRA</name>
<dbReference type="AlphaFoldDB" id="A0A7S1BLA9"/>
<gene>
    <name evidence="1" type="ORF">CHYS00102_LOCUS16699</name>
</gene>
<protein>
    <submittedName>
        <fullName evidence="1">Uncharacterized protein</fullName>
    </submittedName>
</protein>
<reference evidence="1" key="1">
    <citation type="submission" date="2021-01" db="EMBL/GenBank/DDBJ databases">
        <authorList>
            <person name="Corre E."/>
            <person name="Pelletier E."/>
            <person name="Niang G."/>
            <person name="Scheremetjew M."/>
            <person name="Finn R."/>
            <person name="Kale V."/>
            <person name="Holt S."/>
            <person name="Cochrane G."/>
            <person name="Meng A."/>
            <person name="Brown T."/>
            <person name="Cohen L."/>
        </authorList>
    </citation>
    <scope>NUCLEOTIDE SEQUENCE</scope>
    <source>
        <strain evidence="1">308</strain>
    </source>
</reference>
<organism evidence="1">
    <name type="scientific">Corethron hystrix</name>
    <dbReference type="NCBI Taxonomy" id="216773"/>
    <lineage>
        <taxon>Eukaryota</taxon>
        <taxon>Sar</taxon>
        <taxon>Stramenopiles</taxon>
        <taxon>Ochrophyta</taxon>
        <taxon>Bacillariophyta</taxon>
        <taxon>Coscinodiscophyceae</taxon>
        <taxon>Corethrophycidae</taxon>
        <taxon>Corethrales</taxon>
        <taxon>Corethraceae</taxon>
        <taxon>Corethron</taxon>
    </lineage>
</organism>
<sequence>MAAWAKIDQVYGRGTVIKHRGKKSQNLYDLLAGDLRLKNLLCPQKSNQPHTIIHVCAGKVIPGSDESRALLGPVHTMHVRLRRRKGKWAKSFHNKIKSHVYHQGSEGGPQTWPLVRKVILQGPWACLSTGACLVDLPGVRDANVARSKVSENYIKNCNKIWVVAPIKRAVDDGTAKELLGEQFKRRLLMDGQYGNVSFICTQTDDCEATEIMRDHADVAKKCERKMGKNKSSFSKNL</sequence>
<accession>A0A7S1BLA9</accession>
<dbReference type="EMBL" id="HBFR01023282">
    <property type="protein sequence ID" value="CAD8889494.1"/>
    <property type="molecule type" value="Transcribed_RNA"/>
</dbReference>
<dbReference type="PANTHER" id="PTHR36681:SF3">
    <property type="entry name" value="NUCLEAR GTPASE, GERMINAL CENTER-ASSOCIATED, TANDEM DUPLICATE 3"/>
    <property type="match status" value="1"/>
</dbReference>
<evidence type="ECO:0000313" key="1">
    <source>
        <dbReference type="EMBL" id="CAD8889494.1"/>
    </source>
</evidence>
<proteinExistence type="predicted"/>
<dbReference type="PANTHER" id="PTHR36681">
    <property type="entry name" value="NUCLEAR GTPASE, GERMINAL CENTER-ASSOCIATED, TANDEM DUPLICATE 3"/>
    <property type="match status" value="1"/>
</dbReference>